<organism evidence="2 3">
    <name type="scientific">Arthroderma benhamiae (strain ATCC MYA-4681 / CBS 112371)</name>
    <name type="common">Trichophyton mentagrophytes</name>
    <dbReference type="NCBI Taxonomy" id="663331"/>
    <lineage>
        <taxon>Eukaryota</taxon>
        <taxon>Fungi</taxon>
        <taxon>Dikarya</taxon>
        <taxon>Ascomycota</taxon>
        <taxon>Pezizomycotina</taxon>
        <taxon>Eurotiomycetes</taxon>
        <taxon>Eurotiomycetidae</taxon>
        <taxon>Onygenales</taxon>
        <taxon>Arthrodermataceae</taxon>
        <taxon>Trichophyton</taxon>
    </lineage>
</organism>
<keyword evidence="3" id="KW-1185">Reference proteome</keyword>
<feature type="compositionally biased region" description="Basic and acidic residues" evidence="1">
    <location>
        <begin position="1"/>
        <end position="10"/>
    </location>
</feature>
<feature type="region of interest" description="Disordered" evidence="1">
    <location>
        <begin position="1"/>
        <end position="31"/>
    </location>
</feature>
<evidence type="ECO:0000256" key="1">
    <source>
        <dbReference type="SAM" id="MobiDB-lite"/>
    </source>
</evidence>
<dbReference type="GeneID" id="9520256"/>
<evidence type="ECO:0000313" key="3">
    <source>
        <dbReference type="Proteomes" id="UP000008866"/>
    </source>
</evidence>
<accession>D4ASR6</accession>
<dbReference type="RefSeq" id="XP_003014719.1">
    <property type="nucleotide sequence ID" value="XM_003014673.1"/>
</dbReference>
<gene>
    <name evidence="2" type="ORF">ARB_07281</name>
</gene>
<reference evidence="3" key="1">
    <citation type="journal article" date="2011" name="Genome Biol.">
        <title>Comparative and functional genomics provide insights into the pathogenicity of dermatophytic fungi.</title>
        <authorList>
            <person name="Burmester A."/>
            <person name="Shelest E."/>
            <person name="Gloeckner G."/>
            <person name="Heddergott C."/>
            <person name="Schindler S."/>
            <person name="Staib P."/>
            <person name="Heidel A."/>
            <person name="Felder M."/>
            <person name="Petzold A."/>
            <person name="Szafranski K."/>
            <person name="Feuermann M."/>
            <person name="Pedruzzi I."/>
            <person name="Priebe S."/>
            <person name="Groth M."/>
            <person name="Winkler R."/>
            <person name="Li W."/>
            <person name="Kniemeyer O."/>
            <person name="Schroeckh V."/>
            <person name="Hertweck C."/>
            <person name="Hube B."/>
            <person name="White T.C."/>
            <person name="Platzer M."/>
            <person name="Guthke R."/>
            <person name="Heitman J."/>
            <person name="Woestemeyer J."/>
            <person name="Zipfel P.F."/>
            <person name="Monod M."/>
            <person name="Brakhage A.A."/>
        </authorList>
    </citation>
    <scope>NUCLEOTIDE SEQUENCE [LARGE SCALE GENOMIC DNA]</scope>
    <source>
        <strain evidence="3">ATCC MYA-4681 / CBS 112371</strain>
    </source>
</reference>
<name>D4ASR6_ARTBC</name>
<dbReference type="AlphaFoldDB" id="D4ASR6"/>
<dbReference type="Proteomes" id="UP000008866">
    <property type="component" value="Unassembled WGS sequence"/>
</dbReference>
<sequence length="77" mass="8931">MEKSPRKKEYISNGKNAKRKQAEATAEDEDEDDLHCFDASKFARIRTNADSTETRMHTEYVSFSADFLRPRAGSWRT</sequence>
<evidence type="ECO:0000313" key="2">
    <source>
        <dbReference type="EMBL" id="EFE33816.1"/>
    </source>
</evidence>
<comment type="caution">
    <text evidence="2">The sequence shown here is derived from an EMBL/GenBank/DDBJ whole genome shotgun (WGS) entry which is preliminary data.</text>
</comment>
<dbReference type="HOGENOM" id="CLU_2637604_0_0_1"/>
<protein>
    <submittedName>
        <fullName evidence="2">Uncharacterized protein</fullName>
    </submittedName>
</protein>
<proteinExistence type="predicted"/>
<dbReference type="EMBL" id="ABSU01000008">
    <property type="protein sequence ID" value="EFE33816.1"/>
    <property type="molecule type" value="Genomic_DNA"/>
</dbReference>
<dbReference type="KEGG" id="abe:ARB_07281"/>